<gene>
    <name evidence="5" type="ORF">ZYGR_0AL01530</name>
</gene>
<evidence type="ECO:0000313" key="6">
    <source>
        <dbReference type="Proteomes" id="UP000187013"/>
    </source>
</evidence>
<keyword evidence="4" id="KW-0539">Nucleus</keyword>
<dbReference type="EMBL" id="BDGX01000038">
    <property type="protein sequence ID" value="GAV54421.1"/>
    <property type="molecule type" value="Genomic_DNA"/>
</dbReference>
<evidence type="ECO:0000313" key="5">
    <source>
        <dbReference type="EMBL" id="GAV54421.1"/>
    </source>
</evidence>
<dbReference type="Pfam" id="PF17083">
    <property type="entry name" value="Swm2"/>
    <property type="match status" value="1"/>
</dbReference>
<sequence>MDLKLVIDNLQDLETLPADQSSTLESQYQLIAKDEKLSGKAIDKCEKIFQQWSSNRSVNIEVVKRFKGLWSTIKGKDYPLVGFPYPNVTTQQVDVDQYIRNRKEKLMRNLIVEEVEITDYI</sequence>
<evidence type="ECO:0000256" key="4">
    <source>
        <dbReference type="ARBA" id="ARBA00023242"/>
    </source>
</evidence>
<dbReference type="InterPro" id="IPR031391">
    <property type="entry name" value="Swm2"/>
</dbReference>
<proteinExistence type="inferred from homology"/>
<protein>
    <recommendedName>
        <fullName evidence="3">Nucleolar protein SWM2</fullName>
    </recommendedName>
</protein>
<comment type="subcellular location">
    <subcellularLocation>
        <location evidence="1">Nucleus</location>
        <location evidence="1">Nucleolus</location>
    </subcellularLocation>
</comment>
<dbReference type="GO" id="GO:0005730">
    <property type="term" value="C:nucleolus"/>
    <property type="evidence" value="ECO:0007669"/>
    <property type="project" value="UniProtKB-SubCell"/>
</dbReference>
<evidence type="ECO:0000256" key="3">
    <source>
        <dbReference type="ARBA" id="ARBA00019533"/>
    </source>
</evidence>
<name>A0A1Q3AFH6_ZYGRO</name>
<dbReference type="Proteomes" id="UP000187013">
    <property type="component" value="Unassembled WGS sequence"/>
</dbReference>
<comment type="similarity">
    <text evidence="2">Belongs to the SWM2 family.</text>
</comment>
<dbReference type="OrthoDB" id="4033486at2759"/>
<reference evidence="5 6" key="1">
    <citation type="submission" date="2016-08" db="EMBL/GenBank/DDBJ databases">
        <title>Draft genome sequence of allopolyploid Zygosaccharomyces rouxii.</title>
        <authorList>
            <person name="Watanabe J."/>
            <person name="Uehara K."/>
            <person name="Mogi Y."/>
            <person name="Tsukioka Y."/>
        </authorList>
    </citation>
    <scope>NUCLEOTIDE SEQUENCE [LARGE SCALE GENOMIC DNA]</scope>
    <source>
        <strain evidence="5 6">NBRC 110957</strain>
    </source>
</reference>
<evidence type="ECO:0000256" key="2">
    <source>
        <dbReference type="ARBA" id="ARBA00010032"/>
    </source>
</evidence>
<organism evidence="5 6">
    <name type="scientific">Zygosaccharomyces rouxii</name>
    <dbReference type="NCBI Taxonomy" id="4956"/>
    <lineage>
        <taxon>Eukaryota</taxon>
        <taxon>Fungi</taxon>
        <taxon>Dikarya</taxon>
        <taxon>Ascomycota</taxon>
        <taxon>Saccharomycotina</taxon>
        <taxon>Saccharomycetes</taxon>
        <taxon>Saccharomycetales</taxon>
        <taxon>Saccharomycetaceae</taxon>
        <taxon>Zygosaccharomyces</taxon>
    </lineage>
</organism>
<accession>A0A1Q3AFH6</accession>
<comment type="caution">
    <text evidence="5">The sequence shown here is derived from an EMBL/GenBank/DDBJ whole genome shotgun (WGS) entry which is preliminary data.</text>
</comment>
<dbReference type="AlphaFoldDB" id="A0A1Q3AFH6"/>
<evidence type="ECO:0000256" key="1">
    <source>
        <dbReference type="ARBA" id="ARBA00004604"/>
    </source>
</evidence>